<dbReference type="PANTHER" id="PTHR12366">
    <property type="entry name" value="ASPARTYL/ASPARAGINYL BETA-HYDROXYLASE"/>
    <property type="match status" value="1"/>
</dbReference>
<dbReference type="InterPro" id="IPR011990">
    <property type="entry name" value="TPR-like_helical_dom_sf"/>
</dbReference>
<feature type="domain" description="Aspartyl/asparaginy/proline hydroxylase" evidence="5">
    <location>
        <begin position="383"/>
        <end position="499"/>
    </location>
</feature>
<feature type="region of interest" description="Disordered" evidence="3">
    <location>
        <begin position="40"/>
        <end position="161"/>
    </location>
</feature>
<keyword evidence="4" id="KW-0812">Transmembrane</keyword>
<feature type="compositionally biased region" description="Acidic residues" evidence="3">
    <location>
        <begin position="51"/>
        <end position="64"/>
    </location>
</feature>
<dbReference type="InterPro" id="IPR007803">
    <property type="entry name" value="Asp/Arg/Pro-Hydrxlase"/>
</dbReference>
<keyword evidence="4" id="KW-1133">Transmembrane helix</keyword>
<comment type="similarity">
    <text evidence="1">Belongs to the aspartyl/asparaginyl beta-hydroxylase family.</text>
</comment>
<dbReference type="Gene3D" id="2.60.120.330">
    <property type="entry name" value="B-lactam Antibiotic, Isopenicillin N Synthase, Chain"/>
    <property type="match status" value="1"/>
</dbReference>
<sequence length="532" mass="60923">MVAPSRVDYSVNKGGLRSWAVIIVFVLLCSAILNIFSEEGEGHNEESLAAPEEEIGTFKEEEDAYEKRKGGGGGDGGPKIVEKCTAPKEKVEEEKDEENEEKGREEENEVEGDKDEVAVNVAEEILSEEKEQQKQQQNGKEDEEEDEEREEENIEENEQITELVAQRKLPGSYTTRKAVLTNRNDYKHRHLLDEADFLSEQAKPFLEQLELSALYYVQCARFRGGSQQLHKILQVQRAMDLDAQCDFGVTWLGMNRPDEAANIFKNILEINPHHSQAQAYFGYILKVYEGDLERGVQLMRRALRANKEGNVVNDQKFYFHLGDALTRLGRLKDAHSVYADAVKFGLFPSILQRSFHNLAKLTARSWWTIEQTECSRQLRQLERHWTTVKEAQQMWHNHQHLFEKDNYSNNLINEENDGHWILTIKDKGNSISEEICGENLMPLTCQMLREGFTDAVCARENVRLSVLKSGTSTWPHCGPTNYILEAHLGLVTHSDARLRAPANALRIALIFELWHPEVPHVLRGKIDQVEDN</sequence>
<evidence type="ECO:0000256" key="4">
    <source>
        <dbReference type="SAM" id="Phobius"/>
    </source>
</evidence>
<keyword evidence="2" id="KW-0802">TPR repeat</keyword>
<dbReference type="AlphaFoldDB" id="A0A915NQC7"/>
<proteinExistence type="inferred from homology"/>
<dbReference type="InterPro" id="IPR027443">
    <property type="entry name" value="IPNS-like_sf"/>
</dbReference>
<evidence type="ECO:0000259" key="5">
    <source>
        <dbReference type="Pfam" id="PF05118"/>
    </source>
</evidence>
<feature type="transmembrane region" description="Helical" evidence="4">
    <location>
        <begin position="16"/>
        <end position="36"/>
    </location>
</feature>
<dbReference type="PROSITE" id="PS50005">
    <property type="entry name" value="TPR"/>
    <property type="match status" value="1"/>
</dbReference>
<keyword evidence="4" id="KW-0472">Membrane</keyword>
<dbReference type="WBParaSite" id="scf7180000419904.g4465">
    <property type="protein sequence ID" value="scf7180000419904.g4465"/>
    <property type="gene ID" value="scf7180000419904.g4465"/>
</dbReference>
<feature type="compositionally biased region" description="Acidic residues" evidence="3">
    <location>
        <begin position="141"/>
        <end position="159"/>
    </location>
</feature>
<evidence type="ECO:0000313" key="6">
    <source>
        <dbReference type="Proteomes" id="UP000887560"/>
    </source>
</evidence>
<evidence type="ECO:0000256" key="2">
    <source>
        <dbReference type="PROSITE-ProRule" id="PRU00339"/>
    </source>
</evidence>
<accession>A0A915NQC7</accession>
<dbReference type="InterPro" id="IPR019734">
    <property type="entry name" value="TPR_rpt"/>
</dbReference>
<feature type="repeat" description="TPR" evidence="2">
    <location>
        <begin position="241"/>
        <end position="274"/>
    </location>
</feature>
<name>A0A915NQC7_9BILA</name>
<evidence type="ECO:0000256" key="3">
    <source>
        <dbReference type="SAM" id="MobiDB-lite"/>
    </source>
</evidence>
<dbReference type="SUPFAM" id="SSF48452">
    <property type="entry name" value="TPR-like"/>
    <property type="match status" value="1"/>
</dbReference>
<reference evidence="7" key="1">
    <citation type="submission" date="2022-11" db="UniProtKB">
        <authorList>
            <consortium name="WormBaseParasite"/>
        </authorList>
    </citation>
    <scope>IDENTIFICATION</scope>
</reference>
<dbReference type="PANTHER" id="PTHR12366:SF29">
    <property type="entry name" value="ASPARTYL BETA-HYDROXYLASE, ISOFORM L"/>
    <property type="match status" value="1"/>
</dbReference>
<dbReference type="GO" id="GO:0062101">
    <property type="term" value="F:peptidyl-aspartic acid 3-dioxygenase activity"/>
    <property type="evidence" value="ECO:0007669"/>
    <property type="project" value="InterPro"/>
</dbReference>
<keyword evidence="6" id="KW-1185">Reference proteome</keyword>
<feature type="compositionally biased region" description="Basic and acidic residues" evidence="3">
    <location>
        <begin position="80"/>
        <end position="93"/>
    </location>
</feature>
<dbReference type="GO" id="GO:0005783">
    <property type="term" value="C:endoplasmic reticulum"/>
    <property type="evidence" value="ECO:0007669"/>
    <property type="project" value="TreeGrafter"/>
</dbReference>
<dbReference type="Gene3D" id="1.25.40.10">
    <property type="entry name" value="Tetratricopeptide repeat domain"/>
    <property type="match status" value="1"/>
</dbReference>
<dbReference type="Proteomes" id="UP000887560">
    <property type="component" value="Unplaced"/>
</dbReference>
<dbReference type="Pfam" id="PF05118">
    <property type="entry name" value="Asp_Arg_Hydrox"/>
    <property type="match status" value="1"/>
</dbReference>
<organism evidence="6 7">
    <name type="scientific">Meloidogyne floridensis</name>
    <dbReference type="NCBI Taxonomy" id="298350"/>
    <lineage>
        <taxon>Eukaryota</taxon>
        <taxon>Metazoa</taxon>
        <taxon>Ecdysozoa</taxon>
        <taxon>Nematoda</taxon>
        <taxon>Chromadorea</taxon>
        <taxon>Rhabditida</taxon>
        <taxon>Tylenchina</taxon>
        <taxon>Tylenchomorpha</taxon>
        <taxon>Tylenchoidea</taxon>
        <taxon>Meloidogynidae</taxon>
        <taxon>Meloidogyninae</taxon>
        <taxon>Meloidogyne</taxon>
    </lineage>
</organism>
<evidence type="ECO:0000313" key="7">
    <source>
        <dbReference type="WBParaSite" id="scf7180000419904.g4465"/>
    </source>
</evidence>
<dbReference type="InterPro" id="IPR039038">
    <property type="entry name" value="ASPH"/>
</dbReference>
<feature type="compositionally biased region" description="Acidic residues" evidence="3">
    <location>
        <begin position="94"/>
        <end position="114"/>
    </location>
</feature>
<evidence type="ECO:0000256" key="1">
    <source>
        <dbReference type="ARBA" id="ARBA00007730"/>
    </source>
</evidence>
<protein>
    <submittedName>
        <fullName evidence="7">Aspartyl/asparaginy/proline hydroxylase domain-containing protein</fullName>
    </submittedName>
</protein>